<protein>
    <recommendedName>
        <fullName evidence="7">Cytochrome c oxidase assembly factor 3</fullName>
    </recommendedName>
</protein>
<evidence type="ECO:0000313" key="10">
    <source>
        <dbReference type="EMBL" id="KCV69508.1"/>
    </source>
</evidence>
<reference evidence="10" key="1">
    <citation type="submission" date="2013-04" db="EMBL/GenBank/DDBJ databases">
        <title>The Genome Sequence of Fonticula alba ATCC 38817.</title>
        <authorList>
            <consortium name="The Broad Institute Genomics Platform"/>
            <person name="Russ C."/>
            <person name="Cuomo C."/>
            <person name="Burger G."/>
            <person name="Gray M.W."/>
            <person name="Holland P.W.H."/>
            <person name="King N."/>
            <person name="Lang F.B.F."/>
            <person name="Roger A.J."/>
            <person name="Ruiz-Trillo I."/>
            <person name="Brown M."/>
            <person name="Walker B."/>
            <person name="Young S."/>
            <person name="Zeng Q."/>
            <person name="Gargeya S."/>
            <person name="Fitzgerald M."/>
            <person name="Haas B."/>
            <person name="Abouelleil A."/>
            <person name="Allen A.W."/>
            <person name="Alvarado L."/>
            <person name="Arachchi H.M."/>
            <person name="Berlin A.M."/>
            <person name="Chapman S.B."/>
            <person name="Gainer-Dewar J."/>
            <person name="Goldberg J."/>
            <person name="Griggs A."/>
            <person name="Gujja S."/>
            <person name="Hansen M."/>
            <person name="Howarth C."/>
            <person name="Imamovic A."/>
            <person name="Ireland A."/>
            <person name="Larimer J."/>
            <person name="McCowan C."/>
            <person name="Murphy C."/>
            <person name="Pearson M."/>
            <person name="Poon T.W."/>
            <person name="Priest M."/>
            <person name="Roberts A."/>
            <person name="Saif S."/>
            <person name="Shea T."/>
            <person name="Sisk P."/>
            <person name="Sykes S."/>
            <person name="Wortman J."/>
            <person name="Nusbaum C."/>
            <person name="Birren B."/>
        </authorList>
    </citation>
    <scope>NUCLEOTIDE SEQUENCE [LARGE SCALE GENOMIC DNA]</scope>
    <source>
        <strain evidence="10">ATCC 38817</strain>
    </source>
</reference>
<proteinExistence type="inferred from homology"/>
<dbReference type="Proteomes" id="UP000030693">
    <property type="component" value="Unassembled WGS sequence"/>
</dbReference>
<dbReference type="Pfam" id="PF09813">
    <property type="entry name" value="Coa3_cc"/>
    <property type="match status" value="1"/>
</dbReference>
<gene>
    <name evidence="10" type="ORF">H696_03930</name>
</gene>
<keyword evidence="5 7" id="KW-0496">Mitochondrion</keyword>
<organism evidence="10">
    <name type="scientific">Fonticula alba</name>
    <name type="common">Slime mold</name>
    <dbReference type="NCBI Taxonomy" id="691883"/>
    <lineage>
        <taxon>Eukaryota</taxon>
        <taxon>Rotosphaerida</taxon>
        <taxon>Fonticulaceae</taxon>
        <taxon>Fonticula</taxon>
    </lineage>
</organism>
<dbReference type="PANTHER" id="PTHR15642">
    <property type="entry name" value="CYTOCHROME C OXIDASE ASSEMBLY FACTOR 3, MITOCHONDRIAL"/>
    <property type="match status" value="1"/>
</dbReference>
<dbReference type="GeneID" id="20528655"/>
<dbReference type="PANTHER" id="PTHR15642:SF3">
    <property type="entry name" value="CYTOCHROME C OXIDASE ASSEMBLY FACTOR 3 HOMOLOG, MITOCHONDRIAL"/>
    <property type="match status" value="1"/>
</dbReference>
<feature type="transmembrane region" description="Helical" evidence="7">
    <location>
        <begin position="157"/>
        <end position="175"/>
    </location>
</feature>
<comment type="subunit">
    <text evidence="7">Component of 250-400 kDa complexes called cytochrome oxidase assembly intermediates or COA complexes.</text>
</comment>
<name>A0A058Z6I2_FONAL</name>
<accession>A0A058Z6I2</accession>
<evidence type="ECO:0000256" key="6">
    <source>
        <dbReference type="ARBA" id="ARBA00023136"/>
    </source>
</evidence>
<feature type="domain" description="Cytochrome c oxidase assembly factor 3 mitochondrial coiled-coil" evidence="9">
    <location>
        <begin position="147"/>
        <end position="186"/>
    </location>
</feature>
<evidence type="ECO:0000256" key="8">
    <source>
        <dbReference type="SAM" id="MobiDB-lite"/>
    </source>
</evidence>
<dbReference type="AlphaFoldDB" id="A0A058Z6I2"/>
<keyword evidence="6 7" id="KW-0472">Membrane</keyword>
<keyword evidence="3 7" id="KW-0812">Transmembrane</keyword>
<keyword evidence="11" id="KW-1185">Reference proteome</keyword>
<comment type="subcellular location">
    <subcellularLocation>
        <location evidence="1">Mitochondrion membrane</location>
        <topology evidence="1">Single-pass membrane protein</topology>
    </subcellularLocation>
</comment>
<evidence type="ECO:0000256" key="1">
    <source>
        <dbReference type="ARBA" id="ARBA00004304"/>
    </source>
</evidence>
<dbReference type="GO" id="GO:0005743">
    <property type="term" value="C:mitochondrial inner membrane"/>
    <property type="evidence" value="ECO:0007669"/>
    <property type="project" value="UniProtKB-UniRule"/>
</dbReference>
<dbReference type="RefSeq" id="XP_009496073.1">
    <property type="nucleotide sequence ID" value="XM_009497798.1"/>
</dbReference>
<evidence type="ECO:0000256" key="5">
    <source>
        <dbReference type="ARBA" id="ARBA00023128"/>
    </source>
</evidence>
<evidence type="ECO:0000256" key="3">
    <source>
        <dbReference type="ARBA" id="ARBA00022692"/>
    </source>
</evidence>
<keyword evidence="7" id="KW-0999">Mitochondrion inner membrane</keyword>
<dbReference type="InterPro" id="IPR018628">
    <property type="entry name" value="Coa3_CC"/>
</dbReference>
<dbReference type="EMBL" id="KB932206">
    <property type="protein sequence ID" value="KCV69508.1"/>
    <property type="molecule type" value="Genomic_DNA"/>
</dbReference>
<evidence type="ECO:0000313" key="11">
    <source>
        <dbReference type="Proteomes" id="UP000030693"/>
    </source>
</evidence>
<sequence length="188" mass="19424">MSLFAFRLSSPAASAPATPPGPTAGNNAIRSQFKSGSVPLPPTSTPLDKMAHPLSAADGSPGMYDYRMEEARRTVNARLGAASAEAAAGANAGAAAGAPAEGAAPRPGRYAYMGPGSEEALQSEVLKEMKSSARARGYSMSPEMVAARRPFLMRNTILGAALGLGVVAVYGYSIYSIKQDDFSDFDSE</sequence>
<evidence type="ECO:0000256" key="7">
    <source>
        <dbReference type="RuleBase" id="RU367056"/>
    </source>
</evidence>
<evidence type="ECO:0000256" key="4">
    <source>
        <dbReference type="ARBA" id="ARBA00022989"/>
    </source>
</evidence>
<feature type="region of interest" description="Disordered" evidence="8">
    <location>
        <begin position="8"/>
        <end position="56"/>
    </location>
</feature>
<evidence type="ECO:0000256" key="2">
    <source>
        <dbReference type="ARBA" id="ARBA00007035"/>
    </source>
</evidence>
<dbReference type="GO" id="GO:0033617">
    <property type="term" value="P:mitochondrial respiratory chain complex IV assembly"/>
    <property type="evidence" value="ECO:0007669"/>
    <property type="project" value="UniProtKB-UniRule"/>
</dbReference>
<comment type="similarity">
    <text evidence="2 7">Belongs to the COA3 family.</text>
</comment>
<comment type="function">
    <text evidence="7">Required for assembly of cytochrome c oxidase (complex IV).</text>
</comment>
<evidence type="ECO:0000259" key="9">
    <source>
        <dbReference type="Pfam" id="PF09813"/>
    </source>
</evidence>
<dbReference type="OrthoDB" id="10018333at2759"/>
<keyword evidence="4 7" id="KW-1133">Transmembrane helix</keyword>
<dbReference type="InterPro" id="IPR041752">
    <property type="entry name" value="Coa3"/>
</dbReference>